<proteinExistence type="predicted"/>
<evidence type="ECO:0000313" key="3">
    <source>
        <dbReference type="EMBL" id="PVG83122.1"/>
    </source>
</evidence>
<feature type="coiled-coil region" evidence="1">
    <location>
        <begin position="2"/>
        <end position="29"/>
    </location>
</feature>
<evidence type="ECO:0000313" key="4">
    <source>
        <dbReference type="Proteomes" id="UP000246018"/>
    </source>
</evidence>
<dbReference type="AlphaFoldDB" id="A0A2T8FBN9"/>
<evidence type="ECO:0000256" key="1">
    <source>
        <dbReference type="SAM" id="Coils"/>
    </source>
</evidence>
<comment type="caution">
    <text evidence="3">The sequence shown here is derived from an EMBL/GenBank/DDBJ whole genome shotgun (WGS) entry which is preliminary data.</text>
</comment>
<organism evidence="3 4">
    <name type="scientific">Nocardioides gansuensis</name>
    <dbReference type="NCBI Taxonomy" id="2138300"/>
    <lineage>
        <taxon>Bacteria</taxon>
        <taxon>Bacillati</taxon>
        <taxon>Actinomycetota</taxon>
        <taxon>Actinomycetes</taxon>
        <taxon>Propionibacteriales</taxon>
        <taxon>Nocardioidaceae</taxon>
        <taxon>Nocardioides</taxon>
    </lineage>
</organism>
<dbReference type="InterPro" id="IPR046640">
    <property type="entry name" value="DUF6752"/>
</dbReference>
<feature type="domain" description="DUF6752" evidence="2">
    <location>
        <begin position="12"/>
        <end position="66"/>
    </location>
</feature>
<gene>
    <name evidence="3" type="ORF">DDE18_07285</name>
</gene>
<dbReference type="Proteomes" id="UP000246018">
    <property type="component" value="Unassembled WGS sequence"/>
</dbReference>
<keyword evidence="4" id="KW-1185">Reference proteome</keyword>
<reference evidence="3 4" key="1">
    <citation type="submission" date="2018-04" db="EMBL/GenBank/DDBJ databases">
        <title>Genome of Nocardioides gansuensis WSJ-1.</title>
        <authorList>
            <person name="Wu S."/>
            <person name="Wang G."/>
        </authorList>
    </citation>
    <scope>NUCLEOTIDE SEQUENCE [LARGE SCALE GENOMIC DNA]</scope>
    <source>
        <strain evidence="3 4">WSJ-1</strain>
    </source>
</reference>
<protein>
    <recommendedName>
        <fullName evidence="2">DUF6752 domain-containing protein</fullName>
    </recommendedName>
</protein>
<name>A0A2T8FBN9_9ACTN</name>
<accession>A0A2T8FBN9</accession>
<keyword evidence="1" id="KW-0175">Coiled coil</keyword>
<evidence type="ECO:0000259" key="2">
    <source>
        <dbReference type="Pfam" id="PF20537"/>
    </source>
</evidence>
<sequence>MAMKLRGRERELEARIAALEAQVAECQSLHHRFAELMDVVTELLVPLASRDEAKVQETLQKYADELGS</sequence>
<dbReference type="EMBL" id="QDGZ01000003">
    <property type="protein sequence ID" value="PVG83122.1"/>
    <property type="molecule type" value="Genomic_DNA"/>
</dbReference>
<dbReference type="Pfam" id="PF20537">
    <property type="entry name" value="DUF6752"/>
    <property type="match status" value="1"/>
</dbReference>